<organism evidence="1 2">
    <name type="scientific">Desulfonema limicola</name>
    <dbReference type="NCBI Taxonomy" id="45656"/>
    <lineage>
        <taxon>Bacteria</taxon>
        <taxon>Pseudomonadati</taxon>
        <taxon>Thermodesulfobacteriota</taxon>
        <taxon>Desulfobacteria</taxon>
        <taxon>Desulfobacterales</taxon>
        <taxon>Desulfococcaceae</taxon>
        <taxon>Desulfonema</taxon>
    </lineage>
</organism>
<dbReference type="Proteomes" id="UP000663720">
    <property type="component" value="Chromosome"/>
</dbReference>
<evidence type="ECO:0000313" key="2">
    <source>
        <dbReference type="Proteomes" id="UP000663720"/>
    </source>
</evidence>
<dbReference type="AlphaFoldDB" id="A0A975BC12"/>
<dbReference type="KEGG" id="dli:dnl_49690"/>
<evidence type="ECO:0000313" key="1">
    <source>
        <dbReference type="EMBL" id="QTA82592.1"/>
    </source>
</evidence>
<proteinExistence type="predicted"/>
<dbReference type="EMBL" id="CP061799">
    <property type="protein sequence ID" value="QTA82592.1"/>
    <property type="molecule type" value="Genomic_DNA"/>
</dbReference>
<reference evidence="1" key="1">
    <citation type="journal article" date="2021" name="Microb. Physiol.">
        <title>Proteogenomic Insights into the Physiology of Marine, Sulfate-Reducing, Filamentous Desulfonema limicola and Desulfonema magnum.</title>
        <authorList>
            <person name="Schnaars V."/>
            <person name="Wohlbrand L."/>
            <person name="Scheve S."/>
            <person name="Hinrichs C."/>
            <person name="Reinhardt R."/>
            <person name="Rabus R."/>
        </authorList>
    </citation>
    <scope>NUCLEOTIDE SEQUENCE</scope>
    <source>
        <strain evidence="1">5ac10</strain>
    </source>
</reference>
<name>A0A975BC12_9BACT</name>
<accession>A0A975BC12</accession>
<sequence>MVNKIYYLILFFNIRMLWRQIRQMEKQDVAGLYVAFIAS</sequence>
<protein>
    <submittedName>
        <fullName evidence="1">Uncharacterized protein</fullName>
    </submittedName>
</protein>
<keyword evidence="2" id="KW-1185">Reference proteome</keyword>
<gene>
    <name evidence="1" type="ORF">dnl_49690</name>
</gene>